<evidence type="ECO:0008006" key="8">
    <source>
        <dbReference type="Google" id="ProtNLM"/>
    </source>
</evidence>
<evidence type="ECO:0000313" key="7">
    <source>
        <dbReference type="EMBL" id="SVA99933.1"/>
    </source>
</evidence>
<keyword evidence="2" id="KW-0479">Metal-binding</keyword>
<dbReference type="Gene3D" id="3.40.440.10">
    <property type="entry name" value="Adenylosuccinate Synthetase, subunit A, domain 1"/>
    <property type="match status" value="1"/>
</dbReference>
<reference evidence="7" key="1">
    <citation type="submission" date="2018-05" db="EMBL/GenBank/DDBJ databases">
        <authorList>
            <person name="Lanie J.A."/>
            <person name="Ng W.-L."/>
            <person name="Kazmierczak K.M."/>
            <person name="Andrzejewski T.M."/>
            <person name="Davidsen T.M."/>
            <person name="Wayne K.J."/>
            <person name="Tettelin H."/>
            <person name="Glass J.I."/>
            <person name="Rusch D."/>
            <person name="Podicherti R."/>
            <person name="Tsui H.-C.T."/>
            <person name="Winkler M.E."/>
        </authorList>
    </citation>
    <scope>NUCLEOTIDE SEQUENCE</scope>
</reference>
<keyword evidence="1" id="KW-0436">Ligase</keyword>
<dbReference type="Gene3D" id="1.10.300.10">
    <property type="entry name" value="Adenylosuccinate Synthetase, subunit A, domain 2"/>
    <property type="match status" value="1"/>
</dbReference>
<keyword evidence="5" id="KW-0460">Magnesium</keyword>
<sequence>MSKCISLLGLQWGDEGKGKLVDFLSKDIDAAVRYQGGHNAGHTLIVGKDKIIFHLLPSAIYHKNIKCFIGRGVVVSLEALFQEIKEASNLIGDVKERLIISSAFSLIQSYHIKIEQLREMSKSQVTIGTTGKGIGPAYEDRVGRRSIRVVDLYSPSLLEDKLKEALSFYNFQFKNYFNSDEEDLSNLLDRNLELAEDLRPYVGNVIQELRKLQDNNKNILFDLKNDMLIFTP</sequence>
<accession>A0A382AG18</accession>
<dbReference type="SMART" id="SM00788">
    <property type="entry name" value="Adenylsucc_synt"/>
    <property type="match status" value="1"/>
</dbReference>
<evidence type="ECO:0000256" key="1">
    <source>
        <dbReference type="ARBA" id="ARBA00022598"/>
    </source>
</evidence>
<evidence type="ECO:0000256" key="6">
    <source>
        <dbReference type="ARBA" id="ARBA00023134"/>
    </source>
</evidence>
<dbReference type="HAMAP" id="MF_00011">
    <property type="entry name" value="Adenylosucc_synth"/>
    <property type="match status" value="1"/>
</dbReference>
<name>A0A382AG18_9ZZZZ</name>
<dbReference type="InterPro" id="IPR001114">
    <property type="entry name" value="Adenylosuccinate_synthetase"/>
</dbReference>
<dbReference type="FunFam" id="1.10.300.10:FF:000001">
    <property type="entry name" value="Adenylosuccinate synthetase"/>
    <property type="match status" value="1"/>
</dbReference>
<evidence type="ECO:0000256" key="5">
    <source>
        <dbReference type="ARBA" id="ARBA00022842"/>
    </source>
</evidence>
<dbReference type="PANTHER" id="PTHR11846">
    <property type="entry name" value="ADENYLOSUCCINATE SYNTHETASE"/>
    <property type="match status" value="1"/>
</dbReference>
<proteinExistence type="inferred from homology"/>
<feature type="non-terminal residue" evidence="7">
    <location>
        <position position="232"/>
    </location>
</feature>
<dbReference type="InterPro" id="IPR027417">
    <property type="entry name" value="P-loop_NTPase"/>
</dbReference>
<dbReference type="Pfam" id="PF00709">
    <property type="entry name" value="Adenylsucc_synt"/>
    <property type="match status" value="1"/>
</dbReference>
<dbReference type="SUPFAM" id="SSF52540">
    <property type="entry name" value="P-loop containing nucleoside triphosphate hydrolases"/>
    <property type="match status" value="1"/>
</dbReference>
<keyword evidence="4" id="KW-0658">Purine biosynthesis</keyword>
<evidence type="ECO:0000256" key="3">
    <source>
        <dbReference type="ARBA" id="ARBA00022741"/>
    </source>
</evidence>
<gene>
    <name evidence="7" type="ORF">METZ01_LOCUS152787</name>
</gene>
<evidence type="ECO:0000256" key="4">
    <source>
        <dbReference type="ARBA" id="ARBA00022755"/>
    </source>
</evidence>
<evidence type="ECO:0000256" key="2">
    <source>
        <dbReference type="ARBA" id="ARBA00022723"/>
    </source>
</evidence>
<dbReference type="PROSITE" id="PS01266">
    <property type="entry name" value="ADENYLOSUCCIN_SYN_1"/>
    <property type="match status" value="1"/>
</dbReference>
<dbReference type="PANTHER" id="PTHR11846:SF0">
    <property type="entry name" value="ADENYLOSUCCINATE SYNTHETASE"/>
    <property type="match status" value="1"/>
</dbReference>
<protein>
    <recommendedName>
        <fullName evidence="8">Adenylosuccinate synthetase</fullName>
    </recommendedName>
</protein>
<dbReference type="GO" id="GO:0004019">
    <property type="term" value="F:adenylosuccinate synthase activity"/>
    <property type="evidence" value="ECO:0007669"/>
    <property type="project" value="InterPro"/>
</dbReference>
<dbReference type="GO" id="GO:0005737">
    <property type="term" value="C:cytoplasm"/>
    <property type="evidence" value="ECO:0007669"/>
    <property type="project" value="TreeGrafter"/>
</dbReference>
<dbReference type="InterPro" id="IPR042109">
    <property type="entry name" value="Adenylosuccinate_synth_dom1"/>
</dbReference>
<organism evidence="7">
    <name type="scientific">marine metagenome</name>
    <dbReference type="NCBI Taxonomy" id="408172"/>
    <lineage>
        <taxon>unclassified sequences</taxon>
        <taxon>metagenomes</taxon>
        <taxon>ecological metagenomes</taxon>
    </lineage>
</organism>
<dbReference type="GO" id="GO:0046040">
    <property type="term" value="P:IMP metabolic process"/>
    <property type="evidence" value="ECO:0007669"/>
    <property type="project" value="TreeGrafter"/>
</dbReference>
<dbReference type="InterPro" id="IPR042110">
    <property type="entry name" value="Adenylosuccinate_synth_dom2"/>
</dbReference>
<dbReference type="AlphaFoldDB" id="A0A382AG18"/>
<keyword evidence="3" id="KW-0547">Nucleotide-binding</keyword>
<dbReference type="EMBL" id="UINC01025056">
    <property type="protein sequence ID" value="SVA99933.1"/>
    <property type="molecule type" value="Genomic_DNA"/>
</dbReference>
<dbReference type="InterPro" id="IPR018220">
    <property type="entry name" value="Adenylosuccin_syn_GTP-bd"/>
</dbReference>
<keyword evidence="6" id="KW-0342">GTP-binding</keyword>
<dbReference type="GO" id="GO:0046872">
    <property type="term" value="F:metal ion binding"/>
    <property type="evidence" value="ECO:0007669"/>
    <property type="project" value="UniProtKB-KW"/>
</dbReference>
<dbReference type="GO" id="GO:0044208">
    <property type="term" value="P:'de novo' AMP biosynthetic process"/>
    <property type="evidence" value="ECO:0007669"/>
    <property type="project" value="TreeGrafter"/>
</dbReference>
<dbReference type="GO" id="GO:0005525">
    <property type="term" value="F:GTP binding"/>
    <property type="evidence" value="ECO:0007669"/>
    <property type="project" value="UniProtKB-KW"/>
</dbReference>